<name>A0ABV7T8X5_9GAMM</name>
<feature type="region of interest" description="Disordered" evidence="1">
    <location>
        <begin position="27"/>
        <end position="47"/>
    </location>
</feature>
<dbReference type="EMBL" id="JBHRXZ010000024">
    <property type="protein sequence ID" value="MFC3609047.1"/>
    <property type="molecule type" value="Genomic_DNA"/>
</dbReference>
<protein>
    <recommendedName>
        <fullName evidence="4">Translation initiation factor 2</fullName>
    </recommendedName>
</protein>
<dbReference type="PROSITE" id="PS51257">
    <property type="entry name" value="PROKAR_LIPOPROTEIN"/>
    <property type="match status" value="1"/>
</dbReference>
<evidence type="ECO:0000313" key="3">
    <source>
        <dbReference type="Proteomes" id="UP001595630"/>
    </source>
</evidence>
<evidence type="ECO:0000256" key="1">
    <source>
        <dbReference type="SAM" id="MobiDB-lite"/>
    </source>
</evidence>
<dbReference type="RefSeq" id="WP_386366233.1">
    <property type="nucleotide sequence ID" value="NZ_JBHRXZ010000024.1"/>
</dbReference>
<proteinExistence type="predicted"/>
<reference evidence="3" key="1">
    <citation type="journal article" date="2019" name="Int. J. Syst. Evol. Microbiol.">
        <title>The Global Catalogue of Microorganisms (GCM) 10K type strain sequencing project: providing services to taxonomists for standard genome sequencing and annotation.</title>
        <authorList>
            <consortium name="The Broad Institute Genomics Platform"/>
            <consortium name="The Broad Institute Genome Sequencing Center for Infectious Disease"/>
            <person name="Wu L."/>
            <person name="Ma J."/>
        </authorList>
    </citation>
    <scope>NUCLEOTIDE SEQUENCE [LARGE SCALE GENOMIC DNA]</scope>
    <source>
        <strain evidence="3">KCTC 42447</strain>
    </source>
</reference>
<sequence length="165" mass="17400">MNARIALMLLALALAACDDRQVEVEVPPVEPEAEVPASPIGLPPLGETMVAPAQVPEVPPAPGAPAVEPEDKVVLAPDTTPKKSPVAKPAALAEVETAQPPLDLSLPEQWGEQLAMGQSSTPLQLLPPLFERQVPPAPVQFGGRLIAGEFDDDITGAEIMIEFRR</sequence>
<gene>
    <name evidence="2" type="ORF">ACFOMF_14790</name>
</gene>
<keyword evidence="3" id="KW-1185">Reference proteome</keyword>
<evidence type="ECO:0008006" key="4">
    <source>
        <dbReference type="Google" id="ProtNLM"/>
    </source>
</evidence>
<evidence type="ECO:0000313" key="2">
    <source>
        <dbReference type="EMBL" id="MFC3609047.1"/>
    </source>
</evidence>
<comment type="caution">
    <text evidence="2">The sequence shown here is derived from an EMBL/GenBank/DDBJ whole genome shotgun (WGS) entry which is preliminary data.</text>
</comment>
<accession>A0ABV7T8X5</accession>
<organism evidence="2 3">
    <name type="scientific">Stutzerimonas tarimensis</name>
    <dbReference type="NCBI Taxonomy" id="1507735"/>
    <lineage>
        <taxon>Bacteria</taxon>
        <taxon>Pseudomonadati</taxon>
        <taxon>Pseudomonadota</taxon>
        <taxon>Gammaproteobacteria</taxon>
        <taxon>Pseudomonadales</taxon>
        <taxon>Pseudomonadaceae</taxon>
        <taxon>Stutzerimonas</taxon>
    </lineage>
</organism>
<dbReference type="Proteomes" id="UP001595630">
    <property type="component" value="Unassembled WGS sequence"/>
</dbReference>